<keyword evidence="5 8" id="KW-0862">Zinc</keyword>
<dbReference type="InterPro" id="IPR017850">
    <property type="entry name" value="Alkaline_phosphatase_core_sf"/>
</dbReference>
<dbReference type="SUPFAM" id="SSF53649">
    <property type="entry name" value="Alkaline phosphatase-like"/>
    <property type="match status" value="1"/>
</dbReference>
<feature type="binding site" evidence="8">
    <location>
        <position position="271"/>
    </location>
    <ligand>
        <name>Zn(2+)</name>
        <dbReference type="ChEBI" id="CHEBI:29105"/>
        <label>2</label>
    </ligand>
</feature>
<feature type="active site" description="Phosphoserine intermediate" evidence="7">
    <location>
        <position position="81"/>
    </location>
</feature>
<dbReference type="GO" id="GO:0004035">
    <property type="term" value="F:alkaline phosphatase activity"/>
    <property type="evidence" value="ECO:0007669"/>
    <property type="project" value="TreeGrafter"/>
</dbReference>
<feature type="binding site" evidence="8">
    <location>
        <position position="32"/>
    </location>
    <ligand>
        <name>Mg(2+)</name>
        <dbReference type="ChEBI" id="CHEBI:18420"/>
    </ligand>
</feature>
<dbReference type="GO" id="GO:0046872">
    <property type="term" value="F:metal ion binding"/>
    <property type="evidence" value="ECO:0007669"/>
    <property type="project" value="UniProtKB-KW"/>
</dbReference>
<feature type="binding site" evidence="8">
    <location>
        <position position="311"/>
    </location>
    <ligand>
        <name>Zn(2+)</name>
        <dbReference type="ChEBI" id="CHEBI:29105"/>
        <label>2</label>
    </ligand>
</feature>
<reference evidence="11" key="2">
    <citation type="submission" date="2021-04" db="EMBL/GenBank/DDBJ databases">
        <authorList>
            <person name="Gilroy R."/>
        </authorList>
    </citation>
    <scope>NUCLEOTIDE SEQUENCE</scope>
    <source>
        <strain evidence="11">1719</strain>
    </source>
</reference>
<proteinExistence type="inferred from homology"/>
<sequence>MKRKLTSLFLGLLIAQFVFAQQPKYIFYMIGDGMGLNHVHLTEEYLAEIDGKNTVFPLVFTTFPFASFATSYSASHGVTDSAAGGTALAVGEKTKNGVIGMDSLTQKSLKSIAYAAKDEGLKVGVITSVSIDHATPAAFYAHQPQRNMYYEISQDLIKSNFDFFGGSGFLKPDKDKDNKDVPSIFPQFEEAGYKLVRGKDEYASLSNKGDKIIYMNEEGTDKGSLPFSIDQKPGDLKLKDITEAAITSLTENSDDGFFLMVEGGKIDWAAHSNDGATVIHEVLDFNESVNVAYEFYKKHPEETLIVVTADHETGGMAVGNGSSTLVTHNLKNQKVSQGTLSSKISDLRKENPNAKWEQVKEILSENLGIYTKVKIKDEDNSAIYEAYKKNFVEHENLTSKSLYANDNKIAALAVQALNHASSLGWASGNHSAAYIPIFSIGAGAQEFSHKMENIDIPKKIAKVAGLSM</sequence>
<feature type="binding site" evidence="8">
    <location>
        <position position="267"/>
    </location>
    <ligand>
        <name>Zn(2+)</name>
        <dbReference type="ChEBI" id="CHEBI:29105"/>
        <label>2</label>
    </ligand>
</feature>
<feature type="binding site" evidence="8">
    <location>
        <position position="32"/>
    </location>
    <ligand>
        <name>Zn(2+)</name>
        <dbReference type="ChEBI" id="CHEBI:29105"/>
        <label>2</label>
    </ligand>
</feature>
<evidence type="ECO:0000313" key="11">
    <source>
        <dbReference type="EMBL" id="HIX54617.1"/>
    </source>
</evidence>
<accession>A0A9D1WA82</accession>
<name>A0A9D1WA82_9SPHI</name>
<feature type="binding site" evidence="8">
    <location>
        <position position="310"/>
    </location>
    <ligand>
        <name>Zn(2+)</name>
        <dbReference type="ChEBI" id="CHEBI:29105"/>
        <label>2</label>
    </ligand>
</feature>
<evidence type="ECO:0000256" key="1">
    <source>
        <dbReference type="ARBA" id="ARBA00005984"/>
    </source>
</evidence>
<keyword evidence="6 8" id="KW-0460">Magnesium</keyword>
<comment type="caution">
    <text evidence="11">The sequence shown here is derived from an EMBL/GenBank/DDBJ whole genome shotgun (WGS) entry which is preliminary data.</text>
</comment>
<dbReference type="CDD" id="cd16012">
    <property type="entry name" value="ALP"/>
    <property type="match status" value="1"/>
</dbReference>
<dbReference type="EMBL" id="DXEZ01000171">
    <property type="protein sequence ID" value="HIX54617.1"/>
    <property type="molecule type" value="Genomic_DNA"/>
</dbReference>
<feature type="signal peptide" evidence="10">
    <location>
        <begin position="1"/>
        <end position="20"/>
    </location>
</feature>
<dbReference type="PROSITE" id="PS00123">
    <property type="entry name" value="ALKALINE_PHOSPHATASE"/>
    <property type="match status" value="1"/>
</dbReference>
<evidence type="ECO:0000256" key="3">
    <source>
        <dbReference type="ARBA" id="ARBA00022723"/>
    </source>
</evidence>
<feature type="binding site" evidence="8">
    <location>
        <position position="133"/>
    </location>
    <ligand>
        <name>Mg(2+)</name>
        <dbReference type="ChEBI" id="CHEBI:18420"/>
    </ligand>
</feature>
<dbReference type="SMART" id="SM00098">
    <property type="entry name" value="alkPPc"/>
    <property type="match status" value="1"/>
</dbReference>
<evidence type="ECO:0000256" key="4">
    <source>
        <dbReference type="ARBA" id="ARBA00022801"/>
    </source>
</evidence>
<evidence type="ECO:0000313" key="12">
    <source>
        <dbReference type="Proteomes" id="UP000824156"/>
    </source>
</evidence>
<dbReference type="PRINTS" id="PR00113">
    <property type="entry name" value="ALKPHPHTASE"/>
</dbReference>
<evidence type="ECO:0000256" key="7">
    <source>
        <dbReference type="PIRSR" id="PIRSR601952-1"/>
    </source>
</evidence>
<feature type="binding site" evidence="8">
    <location>
        <position position="135"/>
    </location>
    <ligand>
        <name>Mg(2+)</name>
        <dbReference type="ChEBI" id="CHEBI:18420"/>
    </ligand>
</feature>
<dbReference type="AlphaFoldDB" id="A0A9D1WA82"/>
<organism evidence="11 12">
    <name type="scientific">Candidatus Sphingobacterium stercoripullorum</name>
    <dbReference type="NCBI Taxonomy" id="2838759"/>
    <lineage>
        <taxon>Bacteria</taxon>
        <taxon>Pseudomonadati</taxon>
        <taxon>Bacteroidota</taxon>
        <taxon>Sphingobacteriia</taxon>
        <taxon>Sphingobacteriales</taxon>
        <taxon>Sphingobacteriaceae</taxon>
        <taxon>Sphingobacterium</taxon>
    </lineage>
</organism>
<dbReference type="Proteomes" id="UP000824156">
    <property type="component" value="Unassembled WGS sequence"/>
</dbReference>
<dbReference type="InterPro" id="IPR001952">
    <property type="entry name" value="Alkaline_phosphatase"/>
</dbReference>
<keyword evidence="3 8" id="KW-0479">Metal-binding</keyword>
<dbReference type="InterPro" id="IPR018299">
    <property type="entry name" value="Alkaline_phosphatase_AS"/>
</dbReference>
<comment type="similarity">
    <text evidence="1 9">Belongs to the alkaline phosphatase family.</text>
</comment>
<evidence type="ECO:0000256" key="2">
    <source>
        <dbReference type="ARBA" id="ARBA00022553"/>
    </source>
</evidence>
<reference evidence="11" key="1">
    <citation type="journal article" date="2021" name="PeerJ">
        <title>Extensive microbial diversity within the chicken gut microbiome revealed by metagenomics and culture.</title>
        <authorList>
            <person name="Gilroy R."/>
            <person name="Ravi A."/>
            <person name="Getino M."/>
            <person name="Pursley I."/>
            <person name="Horton D.L."/>
            <person name="Alikhan N.F."/>
            <person name="Baker D."/>
            <person name="Gharbi K."/>
            <person name="Hall N."/>
            <person name="Watson M."/>
            <person name="Adriaenssens E.M."/>
            <person name="Foster-Nyarko E."/>
            <person name="Jarju S."/>
            <person name="Secka A."/>
            <person name="Antonio M."/>
            <person name="Oren A."/>
            <person name="Chaudhuri R.R."/>
            <person name="La Ragione R."/>
            <person name="Hildebrand F."/>
            <person name="Pallen M.J."/>
        </authorList>
    </citation>
    <scope>NUCLEOTIDE SEQUENCE</scope>
    <source>
        <strain evidence="11">1719</strain>
    </source>
</reference>
<dbReference type="Pfam" id="PF00245">
    <property type="entry name" value="Alk_phosphatase"/>
    <property type="match status" value="1"/>
</dbReference>
<keyword evidence="2" id="KW-0597">Phosphoprotein</keyword>
<gene>
    <name evidence="11" type="ORF">H9853_06295</name>
</gene>
<dbReference type="Gene3D" id="1.10.60.40">
    <property type="match status" value="1"/>
</dbReference>
<feature type="binding site" evidence="8">
    <location>
        <position position="430"/>
    </location>
    <ligand>
        <name>Zn(2+)</name>
        <dbReference type="ChEBI" id="CHEBI:29105"/>
        <label>2</label>
    </ligand>
</feature>
<dbReference type="PANTHER" id="PTHR11596:SF5">
    <property type="entry name" value="ALKALINE PHOSPHATASE"/>
    <property type="match status" value="1"/>
</dbReference>
<dbReference type="PANTHER" id="PTHR11596">
    <property type="entry name" value="ALKALINE PHOSPHATASE"/>
    <property type="match status" value="1"/>
</dbReference>
<dbReference type="Gene3D" id="3.40.720.10">
    <property type="entry name" value="Alkaline Phosphatase, subunit A"/>
    <property type="match status" value="1"/>
</dbReference>
<protein>
    <submittedName>
        <fullName evidence="11">Alkaline phosphatase</fullName>
    </submittedName>
</protein>
<keyword evidence="10" id="KW-0732">Signal</keyword>
<feature type="binding site" evidence="8">
    <location>
        <position position="262"/>
    </location>
    <ligand>
        <name>Mg(2+)</name>
        <dbReference type="ChEBI" id="CHEBI:18420"/>
    </ligand>
</feature>
<comment type="cofactor">
    <cofactor evidence="8">
        <name>Mg(2+)</name>
        <dbReference type="ChEBI" id="CHEBI:18420"/>
    </cofactor>
    <text evidence="8">Binds 1 Mg(2+) ion.</text>
</comment>
<evidence type="ECO:0000256" key="8">
    <source>
        <dbReference type="PIRSR" id="PIRSR601952-2"/>
    </source>
</evidence>
<evidence type="ECO:0000256" key="5">
    <source>
        <dbReference type="ARBA" id="ARBA00022833"/>
    </source>
</evidence>
<feature type="chain" id="PRO_5039307538" evidence="10">
    <location>
        <begin position="21"/>
        <end position="468"/>
    </location>
</feature>
<evidence type="ECO:0000256" key="10">
    <source>
        <dbReference type="SAM" id="SignalP"/>
    </source>
</evidence>
<evidence type="ECO:0000256" key="6">
    <source>
        <dbReference type="ARBA" id="ARBA00022842"/>
    </source>
</evidence>
<comment type="cofactor">
    <cofactor evidence="8">
        <name>Zn(2+)</name>
        <dbReference type="ChEBI" id="CHEBI:29105"/>
    </cofactor>
    <text evidence="8">Binds 2 Zn(2+) ions.</text>
</comment>
<evidence type="ECO:0000256" key="9">
    <source>
        <dbReference type="RuleBase" id="RU003946"/>
    </source>
</evidence>
<keyword evidence="4" id="KW-0378">Hydrolase</keyword>